<organism evidence="3 4">
    <name type="scientific">Thiovibrio frasassiensis</name>
    <dbReference type="NCBI Taxonomy" id="2984131"/>
    <lineage>
        <taxon>Bacteria</taxon>
        <taxon>Pseudomonadati</taxon>
        <taxon>Thermodesulfobacteriota</taxon>
        <taxon>Desulfobulbia</taxon>
        <taxon>Desulfobulbales</taxon>
        <taxon>Thiovibrionaceae</taxon>
        <taxon>Thiovibrio</taxon>
    </lineage>
</organism>
<proteinExistence type="predicted"/>
<name>A0A9X4RL06_9BACT</name>
<reference evidence="3" key="1">
    <citation type="journal article" date="2022" name="bioRxiv">
        <title>Thiovibrio frasassiensisgen. nov., sp. nov., an autotrophic, elemental sulfur disproportionating bacterium isolated from sulfidic karst sediment, and proposal of Thiovibrionaceae fam. nov.</title>
        <authorList>
            <person name="Aronson H."/>
            <person name="Thomas C."/>
            <person name="Bhattacharyya M."/>
            <person name="Eckstein S."/>
            <person name="Jensen S."/>
            <person name="Barco R."/>
            <person name="Macalady J."/>
            <person name="Amend J."/>
        </authorList>
    </citation>
    <scope>NUCLEOTIDE SEQUENCE</scope>
    <source>
        <strain evidence="3">RS19-109</strain>
    </source>
</reference>
<accession>A0A9X4RL06</accession>
<keyword evidence="2" id="KW-0732">Signal</keyword>
<evidence type="ECO:0000256" key="1">
    <source>
        <dbReference type="SAM" id="MobiDB-lite"/>
    </source>
</evidence>
<dbReference type="EMBL" id="JAPHEH010000001">
    <property type="protein sequence ID" value="MDG4475149.1"/>
    <property type="molecule type" value="Genomic_DNA"/>
</dbReference>
<feature type="region of interest" description="Disordered" evidence="1">
    <location>
        <begin position="44"/>
        <end position="73"/>
    </location>
</feature>
<dbReference type="Proteomes" id="UP001154240">
    <property type="component" value="Unassembled WGS sequence"/>
</dbReference>
<feature type="compositionally biased region" description="Basic and acidic residues" evidence="1">
    <location>
        <begin position="53"/>
        <end position="73"/>
    </location>
</feature>
<gene>
    <name evidence="3" type="ORF">OLX77_03120</name>
</gene>
<feature type="signal peptide" evidence="2">
    <location>
        <begin position="1"/>
        <end position="25"/>
    </location>
</feature>
<dbReference type="RefSeq" id="WP_307632125.1">
    <property type="nucleotide sequence ID" value="NZ_JAPHEH010000001.1"/>
</dbReference>
<evidence type="ECO:0008006" key="5">
    <source>
        <dbReference type="Google" id="ProtNLM"/>
    </source>
</evidence>
<evidence type="ECO:0000313" key="3">
    <source>
        <dbReference type="EMBL" id="MDG4475149.1"/>
    </source>
</evidence>
<dbReference type="PROSITE" id="PS51257">
    <property type="entry name" value="PROKAR_LIPOPROTEIN"/>
    <property type="match status" value="1"/>
</dbReference>
<evidence type="ECO:0000256" key="2">
    <source>
        <dbReference type="SAM" id="SignalP"/>
    </source>
</evidence>
<comment type="caution">
    <text evidence="3">The sequence shown here is derived from an EMBL/GenBank/DDBJ whole genome shotgun (WGS) entry which is preliminary data.</text>
</comment>
<protein>
    <recommendedName>
        <fullName evidence="5">Lipoprotein</fullName>
    </recommendedName>
</protein>
<keyword evidence="4" id="KW-1185">Reference proteome</keyword>
<evidence type="ECO:0000313" key="4">
    <source>
        <dbReference type="Proteomes" id="UP001154240"/>
    </source>
</evidence>
<sequence>MKNIRTIVALLLLFSVMGLSGCEQAKDLATEAAEKAKQDVAAEISKAITGGDQAEKEEAGSSKETEKQEDETK</sequence>
<reference evidence="3" key="2">
    <citation type="submission" date="2022-10" db="EMBL/GenBank/DDBJ databases">
        <authorList>
            <person name="Aronson H.S."/>
        </authorList>
    </citation>
    <scope>NUCLEOTIDE SEQUENCE</scope>
    <source>
        <strain evidence="3">RS19-109</strain>
    </source>
</reference>
<dbReference type="AlphaFoldDB" id="A0A9X4RL06"/>
<feature type="chain" id="PRO_5040834448" description="Lipoprotein" evidence="2">
    <location>
        <begin position="26"/>
        <end position="73"/>
    </location>
</feature>